<dbReference type="AlphaFoldDB" id="A0AAE0WX81"/>
<proteinExistence type="predicted"/>
<evidence type="ECO:0000256" key="1">
    <source>
        <dbReference type="SAM" id="MobiDB-lite"/>
    </source>
</evidence>
<protein>
    <recommendedName>
        <fullName evidence="4">RING-type domain-containing protein</fullName>
    </recommendedName>
</protein>
<feature type="region of interest" description="Disordered" evidence="1">
    <location>
        <begin position="104"/>
        <end position="188"/>
    </location>
</feature>
<gene>
    <name evidence="2" type="ORF">LTR78_000488</name>
</gene>
<feature type="region of interest" description="Disordered" evidence="1">
    <location>
        <begin position="1"/>
        <end position="42"/>
    </location>
</feature>
<evidence type="ECO:0008006" key="4">
    <source>
        <dbReference type="Google" id="ProtNLM"/>
    </source>
</evidence>
<dbReference type="InterPro" id="IPR038886">
    <property type="entry name" value="E3_SLX5/Rfp1"/>
</dbReference>
<feature type="compositionally biased region" description="Acidic residues" evidence="1">
    <location>
        <begin position="148"/>
        <end position="158"/>
    </location>
</feature>
<dbReference type="GO" id="GO:0033768">
    <property type="term" value="C:SUMO-targeted ubiquitin ligase complex"/>
    <property type="evidence" value="ECO:0007669"/>
    <property type="project" value="TreeGrafter"/>
</dbReference>
<feature type="compositionally biased region" description="Basic and acidic residues" evidence="1">
    <location>
        <begin position="171"/>
        <end position="180"/>
    </location>
</feature>
<dbReference type="PANTHER" id="PTHR28042:SF1">
    <property type="entry name" value="E3 UBIQUITIN-PROTEIN LIGASE COMPLEX SLX5-SLX8 SUBUNIT SLX5"/>
    <property type="match status" value="1"/>
</dbReference>
<dbReference type="PANTHER" id="PTHR28042">
    <property type="entry name" value="E3 UBIQUITIN-PROTEIN LIGASE COMPLEX SLX5-SLX8 SUBUNIT SLX5"/>
    <property type="match status" value="1"/>
</dbReference>
<comment type="caution">
    <text evidence="2">The sequence shown here is derived from an EMBL/GenBank/DDBJ whole genome shotgun (WGS) entry which is preliminary data.</text>
</comment>
<accession>A0AAE0WX81</accession>
<evidence type="ECO:0000313" key="3">
    <source>
        <dbReference type="Proteomes" id="UP001274830"/>
    </source>
</evidence>
<feature type="compositionally biased region" description="Polar residues" evidence="1">
    <location>
        <begin position="213"/>
        <end position="232"/>
    </location>
</feature>
<dbReference type="Proteomes" id="UP001274830">
    <property type="component" value="Unassembled WGS sequence"/>
</dbReference>
<sequence>MEGVGGHQHMFLPARERSKRLYSTMAEPQREPNDPSSSSLFIPEDEHYENEHARHRPRLALPDIRNSPARFAGDGLDYRRPLMSGVTSAARAPVIDLTDDDLMQESESSQGSNVLGPGPSRSIATATAQDAGRLPRFGRRDIISLDDSMNEVSEEETEPQGRSTGISSFERGQRGSERPRVSQLRRPYRTPFLRDAPANHDEDLEIVSERTLSRPQTMSRHVSPHNLQQRSLTPYPGDIGNAGPAPIDLTEDDDVVFMRENPREGGGINGVPPATTAGLGTRSVPAERNPLAGVAELLNGTHRLMQRMYDYQGPPDEYFNPLQGAPRHRDPLRRYRVPVPPLRDVPVSGFVPPVGMPGLMDYGMPAFDLGVEPIARPPSPKYSPPPSPGAGFIRNPGEDDVVVCPNCGDELAVSKDDTKSQVWVVTACGHAYCGTCAVNRALRKGKGKAKVTDPKEPRPFSKCVVDGCGKKCSSSRDMVHVFLGS</sequence>
<feature type="region of interest" description="Disordered" evidence="1">
    <location>
        <begin position="212"/>
        <end position="237"/>
    </location>
</feature>
<dbReference type="EMBL" id="JAUTXT010000001">
    <property type="protein sequence ID" value="KAK3680111.1"/>
    <property type="molecule type" value="Genomic_DNA"/>
</dbReference>
<evidence type="ECO:0000313" key="2">
    <source>
        <dbReference type="EMBL" id="KAK3680111.1"/>
    </source>
</evidence>
<organism evidence="2 3">
    <name type="scientific">Recurvomyces mirabilis</name>
    <dbReference type="NCBI Taxonomy" id="574656"/>
    <lineage>
        <taxon>Eukaryota</taxon>
        <taxon>Fungi</taxon>
        <taxon>Dikarya</taxon>
        <taxon>Ascomycota</taxon>
        <taxon>Pezizomycotina</taxon>
        <taxon>Dothideomycetes</taxon>
        <taxon>Dothideomycetidae</taxon>
        <taxon>Mycosphaerellales</taxon>
        <taxon>Teratosphaeriaceae</taxon>
        <taxon>Recurvomyces</taxon>
    </lineage>
</organism>
<keyword evidence="3" id="KW-1185">Reference proteome</keyword>
<dbReference type="GO" id="GO:0004842">
    <property type="term" value="F:ubiquitin-protein transferase activity"/>
    <property type="evidence" value="ECO:0007669"/>
    <property type="project" value="TreeGrafter"/>
</dbReference>
<name>A0AAE0WX81_9PEZI</name>
<reference evidence="2" key="1">
    <citation type="submission" date="2023-07" db="EMBL/GenBank/DDBJ databases">
        <title>Black Yeasts Isolated from many extreme environments.</title>
        <authorList>
            <person name="Coleine C."/>
            <person name="Stajich J.E."/>
            <person name="Selbmann L."/>
        </authorList>
    </citation>
    <scope>NUCLEOTIDE SEQUENCE</scope>
    <source>
        <strain evidence="2">CCFEE 5485</strain>
    </source>
</reference>